<evidence type="ECO:0000313" key="9">
    <source>
        <dbReference type="Proteomes" id="UP000236165"/>
    </source>
</evidence>
<dbReference type="Proteomes" id="UP000236165">
    <property type="component" value="Unassembled WGS sequence"/>
</dbReference>
<evidence type="ECO:0000313" key="3">
    <source>
        <dbReference type="EMBL" id="PJN70137.1"/>
    </source>
</evidence>
<name>A0A084J574_BACMY</name>
<dbReference type="GeneID" id="92883048"/>
<accession>J8IHZ3</accession>
<reference evidence="2 8" key="3">
    <citation type="submission" date="2016-12" db="EMBL/GenBank/DDBJ databases">
        <title>Genome Sequences of Twelve Sporeforming Bacillus Species Isolated from Foods.</title>
        <authorList>
            <person name="De Jong A."/>
            <person name="Holsappel S."/>
            <person name="Kuipers O.P."/>
        </authorList>
    </citation>
    <scope>NUCLEOTIDE SEQUENCE [LARGE SCALE GENOMIC DNA]</scope>
    <source>
        <strain evidence="2 8">S3E15</strain>
    </source>
</reference>
<evidence type="ECO:0000313" key="12">
    <source>
        <dbReference type="Proteomes" id="UP000596196"/>
    </source>
</evidence>
<evidence type="ECO:0000313" key="8">
    <source>
        <dbReference type="Proteomes" id="UP000194131"/>
    </source>
</evidence>
<organism evidence="6 11">
    <name type="scientific">Bacillus mycoides</name>
    <dbReference type="NCBI Taxonomy" id="1405"/>
    <lineage>
        <taxon>Bacteria</taxon>
        <taxon>Bacillati</taxon>
        <taxon>Bacillota</taxon>
        <taxon>Bacilli</taxon>
        <taxon>Bacillales</taxon>
        <taxon>Bacillaceae</taxon>
        <taxon>Bacillus</taxon>
        <taxon>Bacillus cereus group</taxon>
    </lineage>
</organism>
<dbReference type="EMBL" id="CP065877">
    <property type="protein sequence ID" value="QQA17274.1"/>
    <property type="molecule type" value="Genomic_DNA"/>
</dbReference>
<evidence type="ECO:0000313" key="10">
    <source>
        <dbReference type="Proteomes" id="UP000256530"/>
    </source>
</evidence>
<dbReference type="EMBL" id="CABWMC010000023">
    <property type="protein sequence ID" value="VXC27497.1"/>
    <property type="molecule type" value="Genomic_DNA"/>
</dbReference>
<accession>A0A653X8F3</accession>
<dbReference type="Proteomes" id="UP000194131">
    <property type="component" value="Unassembled WGS sequence"/>
</dbReference>
<evidence type="ECO:0000313" key="5">
    <source>
        <dbReference type="EMBL" id="REF25088.1"/>
    </source>
</evidence>
<reference evidence="5 10" key="4">
    <citation type="submission" date="2018-08" db="EMBL/GenBank/DDBJ databases">
        <title>Freshwater and sediment microbial communities from various areas in North America, analyzing microbe dynamics in response to fracking.</title>
        <authorList>
            <person name="Lamendella R."/>
        </authorList>
    </citation>
    <scope>NUCLEOTIDE SEQUENCE [LARGE SCALE GENOMIC DNA]</scope>
    <source>
        <strain evidence="5 10">DB-1</strain>
    </source>
</reference>
<sequence>MKLDILLEEVERQQIGYYCIVSNSHRYDIAVTYSQQFLGKAMVTSIQNGRMVLLSQEDIGEEQYWATRLGIEVEDIEEFQSFFYMILQSQRLEEQY</sequence>
<evidence type="ECO:0000313" key="1">
    <source>
        <dbReference type="EMBL" id="EJR37141.1"/>
    </source>
</evidence>
<reference evidence="4 12" key="6">
    <citation type="submission" date="2020-12" db="EMBL/GenBank/DDBJ databases">
        <title>FDA dAtabase for Regulatory Grade micrObial Sequences (FDA-ARGOS): Supporting development and validation of Infectious Disease Dx tests.</title>
        <authorList>
            <person name="Nelson B."/>
            <person name="Plummer A."/>
            <person name="Tallon L."/>
            <person name="Sadzewicz L."/>
            <person name="Zhao X."/>
            <person name="Boylan J."/>
            <person name="Ott S."/>
            <person name="Bowen H."/>
            <person name="Vavikolanu K."/>
            <person name="Mehta A."/>
            <person name="Aluvathingal J."/>
            <person name="Nadendla S."/>
            <person name="Myers T."/>
            <person name="Yan Y."/>
            <person name="Sichtig H."/>
        </authorList>
    </citation>
    <scope>NUCLEOTIDE SEQUENCE [LARGE SCALE GENOMIC DNA]</scope>
    <source>
        <strain evidence="4 12">FDAARGOS_924</strain>
    </source>
</reference>
<proteinExistence type="predicted"/>
<dbReference type="Proteomes" id="UP000256530">
    <property type="component" value="Unassembled WGS sequence"/>
</dbReference>
<reference evidence="1 7" key="1">
    <citation type="submission" date="2012-04" db="EMBL/GenBank/DDBJ databases">
        <title>The Genome Sequence of Bacillus cereus VD078.</title>
        <authorList>
            <consortium name="The Broad Institute Genome Sequencing Platform"/>
            <consortium name="The Broad Institute Genome Sequencing Center for Infectious Disease"/>
            <person name="Feldgarden M."/>
            <person name="Van der Auwera G.A."/>
            <person name="Mahillon J."/>
            <person name="Duprez V."/>
            <person name="Timmery S."/>
            <person name="Mattelet C."/>
            <person name="Dierick K."/>
            <person name="Sun M."/>
            <person name="Yu Z."/>
            <person name="Zhu L."/>
            <person name="Hu X."/>
            <person name="Shank E.B."/>
            <person name="Swiecicka I."/>
            <person name="Hansen B.M."/>
            <person name="Andrup L."/>
            <person name="Young S.K."/>
            <person name="Zeng Q."/>
            <person name="Gargeya S."/>
            <person name="Fitzgerald M."/>
            <person name="Haas B."/>
            <person name="Abouelleil A."/>
            <person name="Alvarado L."/>
            <person name="Arachchi H.M."/>
            <person name="Berlin A."/>
            <person name="Chapman S.B."/>
            <person name="Goldberg J."/>
            <person name="Griggs A."/>
            <person name="Gujja S."/>
            <person name="Hansen M."/>
            <person name="Howarth C."/>
            <person name="Imamovic A."/>
            <person name="Larimer J."/>
            <person name="McCowen C."/>
            <person name="Montmayeur A."/>
            <person name="Murphy C."/>
            <person name="Neiman D."/>
            <person name="Pearson M."/>
            <person name="Priest M."/>
            <person name="Roberts A."/>
            <person name="Saif S."/>
            <person name="Shea T."/>
            <person name="Sisk P."/>
            <person name="Sykes S."/>
            <person name="Wortman J."/>
            <person name="Nusbaum C."/>
            <person name="Birren B."/>
        </authorList>
    </citation>
    <scope>NUCLEOTIDE SEQUENCE [LARGE SCALE GENOMIC DNA]</scope>
    <source>
        <strain evidence="1 7">VD078</strain>
    </source>
</reference>
<keyword evidence="12" id="KW-1185">Reference proteome</keyword>
<dbReference type="Pfam" id="PF11256">
    <property type="entry name" value="SAV0927-like"/>
    <property type="match status" value="1"/>
</dbReference>
<evidence type="ECO:0000313" key="11">
    <source>
        <dbReference type="Proteomes" id="UP000437562"/>
    </source>
</evidence>
<evidence type="ECO:0000313" key="2">
    <source>
        <dbReference type="EMBL" id="OSX96065.1"/>
    </source>
</evidence>
<dbReference type="RefSeq" id="WP_000762559.1">
    <property type="nucleotide sequence ID" value="NZ_CM125442.1"/>
</dbReference>
<accession>A0A084J574</accession>
<dbReference type="KEGG" id="bww:bwei_3649"/>
<accession>A0A0B5S4J1</accession>
<reference evidence="3 9" key="2">
    <citation type="submission" date="2016-10" db="EMBL/GenBank/DDBJ databases">
        <title>Genome Sequence of Bacillus weihenstephanensis GM6LP.</title>
        <authorList>
            <person name="Poehlein A."/>
            <person name="Wemheuer F."/>
            <person name="Hollensteiner J."/>
            <person name="Wemheuer B."/>
        </authorList>
    </citation>
    <scope>NUCLEOTIDE SEQUENCE [LARGE SCALE GENOMIC DNA]</scope>
    <source>
        <strain evidence="3 9">GM6LP</strain>
    </source>
</reference>
<dbReference type="EMBL" id="MRWU01000002">
    <property type="protein sequence ID" value="OSX96065.1"/>
    <property type="molecule type" value="Genomic_DNA"/>
</dbReference>
<reference evidence="6 11" key="5">
    <citation type="submission" date="2019-10" db="EMBL/GenBank/DDBJ databases">
        <authorList>
            <person name="Karimi E."/>
        </authorList>
    </citation>
    <scope>NUCLEOTIDE SEQUENCE [LARGE SCALE GENOMIC DNA]</scope>
    <source>
        <strain evidence="6">Bacillus sp. 71</strain>
    </source>
</reference>
<dbReference type="Proteomes" id="UP000006976">
    <property type="component" value="Unassembled WGS sequence"/>
</dbReference>
<dbReference type="AlphaFoldDB" id="A0A084J574"/>
<dbReference type="Proteomes" id="UP000596196">
    <property type="component" value="Chromosome"/>
</dbReference>
<dbReference type="Proteomes" id="UP000437562">
    <property type="component" value="Unassembled WGS sequence"/>
</dbReference>
<dbReference type="EMBL" id="QTTY01000026">
    <property type="protein sequence ID" value="REF25088.1"/>
    <property type="molecule type" value="Genomic_DNA"/>
</dbReference>
<gene>
    <name evidence="6" type="ORF">BACI71_30432</name>
    <name evidence="3" type="ORF">BACWE_31770</name>
    <name evidence="5" type="ORF">DET55_12631</name>
    <name evidence="4" type="ORF">I6G81_07380</name>
    <name evidence="1" type="ORF">III_04010</name>
    <name evidence="2" type="ORF">S3E15_02543</name>
</gene>
<dbReference type="InterPro" id="IPR021415">
    <property type="entry name" value="SAV0927-like"/>
</dbReference>
<evidence type="ECO:0000313" key="4">
    <source>
        <dbReference type="EMBL" id="QQA17274.1"/>
    </source>
</evidence>
<dbReference type="EMBL" id="MKZQ01000035">
    <property type="protein sequence ID" value="PJN70137.1"/>
    <property type="molecule type" value="Genomic_DNA"/>
</dbReference>
<protein>
    <submittedName>
        <fullName evidence="4">DUF3055 family protein</fullName>
    </submittedName>
</protein>
<evidence type="ECO:0000313" key="7">
    <source>
        <dbReference type="Proteomes" id="UP000006976"/>
    </source>
</evidence>
<dbReference type="EMBL" id="AHEV01000023">
    <property type="protein sequence ID" value="EJR37141.1"/>
    <property type="molecule type" value="Genomic_DNA"/>
</dbReference>
<evidence type="ECO:0000313" key="6">
    <source>
        <dbReference type="EMBL" id="VXC27497.1"/>
    </source>
</evidence>
<dbReference type="KEGG" id="bmyo:BG05_4541"/>